<accession>A0A0K1JQB4</accession>
<dbReference type="GO" id="GO:0005886">
    <property type="term" value="C:plasma membrane"/>
    <property type="evidence" value="ECO:0007669"/>
    <property type="project" value="UniProtKB-SubCell"/>
</dbReference>
<dbReference type="GO" id="GO:0016887">
    <property type="term" value="F:ATP hydrolysis activity"/>
    <property type="evidence" value="ECO:0007669"/>
    <property type="project" value="InterPro"/>
</dbReference>
<organism evidence="10 11">
    <name type="scientific">Luteipulveratus mongoliensis</name>
    <dbReference type="NCBI Taxonomy" id="571913"/>
    <lineage>
        <taxon>Bacteria</taxon>
        <taxon>Bacillati</taxon>
        <taxon>Actinomycetota</taxon>
        <taxon>Actinomycetes</taxon>
        <taxon>Micrococcales</taxon>
        <taxon>Dermacoccaceae</taxon>
        <taxon>Luteipulveratus</taxon>
    </lineage>
</organism>
<name>A0A0K1JQB4_9MICO</name>
<keyword evidence="8" id="KW-0472">Membrane</keyword>
<keyword evidence="11" id="KW-1185">Reference proteome</keyword>
<protein>
    <submittedName>
        <fullName evidence="10">Arginine ABC transporter ATP-binding protein</fullName>
    </submittedName>
</protein>
<evidence type="ECO:0000259" key="9">
    <source>
        <dbReference type="PROSITE" id="PS50893"/>
    </source>
</evidence>
<dbReference type="InterPro" id="IPR003593">
    <property type="entry name" value="AAA+_ATPase"/>
</dbReference>
<dbReference type="SMART" id="SM00382">
    <property type="entry name" value="AAA"/>
    <property type="match status" value="1"/>
</dbReference>
<evidence type="ECO:0000256" key="4">
    <source>
        <dbReference type="ARBA" id="ARBA00022475"/>
    </source>
</evidence>
<dbReference type="InterPro" id="IPR050086">
    <property type="entry name" value="MetN_ABC_transporter-like"/>
</dbReference>
<dbReference type="InterPro" id="IPR027417">
    <property type="entry name" value="P-loop_NTPase"/>
</dbReference>
<dbReference type="PANTHER" id="PTHR43166:SF9">
    <property type="entry name" value="GLUTAMATE_ASPARTATE IMPORT ATP-BINDING PROTEIN GLTL"/>
    <property type="match status" value="1"/>
</dbReference>
<comment type="subcellular location">
    <subcellularLocation>
        <location evidence="1">Cell membrane</location>
        <topology evidence="1">Peripheral membrane protein</topology>
    </subcellularLocation>
</comment>
<evidence type="ECO:0000256" key="5">
    <source>
        <dbReference type="ARBA" id="ARBA00022741"/>
    </source>
</evidence>
<dbReference type="InterPro" id="IPR030679">
    <property type="entry name" value="ABC_ATPase_HisP-typ"/>
</dbReference>
<dbReference type="STRING" id="571913.VV02_09255"/>
<dbReference type="SUPFAM" id="SSF52540">
    <property type="entry name" value="P-loop containing nucleoside triphosphate hydrolases"/>
    <property type="match status" value="1"/>
</dbReference>
<proteinExistence type="inferred from homology"/>
<dbReference type="GO" id="GO:0005524">
    <property type="term" value="F:ATP binding"/>
    <property type="evidence" value="ECO:0007669"/>
    <property type="project" value="UniProtKB-KW"/>
</dbReference>
<evidence type="ECO:0000256" key="8">
    <source>
        <dbReference type="ARBA" id="ARBA00023136"/>
    </source>
</evidence>
<evidence type="ECO:0000256" key="1">
    <source>
        <dbReference type="ARBA" id="ARBA00004202"/>
    </source>
</evidence>
<evidence type="ECO:0000256" key="3">
    <source>
        <dbReference type="ARBA" id="ARBA00022448"/>
    </source>
</evidence>
<dbReference type="InterPro" id="IPR003439">
    <property type="entry name" value="ABC_transporter-like_ATP-bd"/>
</dbReference>
<evidence type="ECO:0000313" key="11">
    <source>
        <dbReference type="Proteomes" id="UP000066480"/>
    </source>
</evidence>
<evidence type="ECO:0000256" key="2">
    <source>
        <dbReference type="ARBA" id="ARBA00005417"/>
    </source>
</evidence>
<dbReference type="PANTHER" id="PTHR43166">
    <property type="entry name" value="AMINO ACID IMPORT ATP-BINDING PROTEIN"/>
    <property type="match status" value="1"/>
</dbReference>
<dbReference type="PATRIC" id="fig|571913.6.peg.1888"/>
<dbReference type="AlphaFoldDB" id="A0A0K1JQB4"/>
<evidence type="ECO:0000313" key="10">
    <source>
        <dbReference type="EMBL" id="AKU18778.1"/>
    </source>
</evidence>
<dbReference type="EMBL" id="CP011112">
    <property type="protein sequence ID" value="AKU18778.1"/>
    <property type="molecule type" value="Genomic_DNA"/>
</dbReference>
<dbReference type="Gene3D" id="3.40.50.300">
    <property type="entry name" value="P-loop containing nucleotide triphosphate hydrolases"/>
    <property type="match status" value="1"/>
</dbReference>
<dbReference type="Pfam" id="PF00005">
    <property type="entry name" value="ABC_tran"/>
    <property type="match status" value="1"/>
</dbReference>
<dbReference type="Proteomes" id="UP000066480">
    <property type="component" value="Chromosome"/>
</dbReference>
<keyword evidence="7" id="KW-0029">Amino-acid transport</keyword>
<keyword evidence="5" id="KW-0547">Nucleotide-binding</keyword>
<evidence type="ECO:0000256" key="6">
    <source>
        <dbReference type="ARBA" id="ARBA00022840"/>
    </source>
</evidence>
<dbReference type="GO" id="GO:0015424">
    <property type="term" value="F:ABC-type amino acid transporter activity"/>
    <property type="evidence" value="ECO:0007669"/>
    <property type="project" value="InterPro"/>
</dbReference>
<evidence type="ECO:0000256" key="7">
    <source>
        <dbReference type="ARBA" id="ARBA00022970"/>
    </source>
</evidence>
<keyword evidence="4" id="KW-1003">Cell membrane</keyword>
<feature type="domain" description="ABC transporter" evidence="9">
    <location>
        <begin position="2"/>
        <end position="245"/>
    </location>
</feature>
<dbReference type="InterPro" id="IPR017871">
    <property type="entry name" value="ABC_transporter-like_CS"/>
</dbReference>
<reference evidence="10 11" key="1">
    <citation type="submission" date="2015-03" db="EMBL/GenBank/DDBJ databases">
        <title>Luteipulveratus halotolerans sp. nov., a novel actinobacterium (Dermacoccaceae) from Sarawak, Malaysia.</title>
        <authorList>
            <person name="Juboi H."/>
            <person name="Basik A."/>
            <person name="Shamsul S.S."/>
            <person name="Arnold P."/>
            <person name="Schmitt E.K."/>
            <person name="Sanglier J.-J."/>
            <person name="Yeo T."/>
        </authorList>
    </citation>
    <scope>NUCLEOTIDE SEQUENCE [LARGE SCALE GENOMIC DNA]</scope>
    <source>
        <strain evidence="10 11">MN07-A0370</strain>
    </source>
</reference>
<keyword evidence="3" id="KW-0813">Transport</keyword>
<gene>
    <name evidence="10" type="ORF">VV02_09255</name>
</gene>
<dbReference type="PROSITE" id="PS50893">
    <property type="entry name" value="ABC_TRANSPORTER_2"/>
    <property type="match status" value="1"/>
</dbReference>
<comment type="similarity">
    <text evidence="2">Belongs to the ABC transporter superfamily.</text>
</comment>
<dbReference type="PIRSF" id="PIRSF039085">
    <property type="entry name" value="ABC_ATPase_HisP"/>
    <property type="match status" value="1"/>
</dbReference>
<keyword evidence="6 10" id="KW-0067">ATP-binding</keyword>
<sequence>MISFDGVSKSWGDNHVLRSLDFQVHPGEKVSIIGPSGSGKTTILRILMTLETPNEGVVRVGGKTLWDVPAGGKAKETKETRLARRDVGMVFQSFNLFPHMTALANVMEAPIKVSKVPKEQAREEALELLDMVGLREHCEKKPPKLSGGQQQRVAIARALAMKPRVLLFDEPTSALDPELIGDVLGVIRDLAHRSDMTMLMVTHEMRFAEEISDQVVMFDSGAVVEQGPPAQILKEPQHERTQRFLRAVLEH</sequence>
<dbReference type="PROSITE" id="PS00211">
    <property type="entry name" value="ABC_TRANSPORTER_1"/>
    <property type="match status" value="1"/>
</dbReference>
<dbReference type="KEGG" id="lmoi:VV02_09255"/>
<dbReference type="RefSeq" id="WP_052596760.1">
    <property type="nucleotide sequence ID" value="NZ_CP011112.1"/>
</dbReference>
<dbReference type="OrthoDB" id="9802264at2"/>